<proteinExistence type="predicted"/>
<dbReference type="AlphaFoldDB" id="A0A9K3NL17"/>
<organism evidence="2 3">
    <name type="scientific">Helianthus annuus</name>
    <name type="common">Common sunflower</name>
    <dbReference type="NCBI Taxonomy" id="4232"/>
    <lineage>
        <taxon>Eukaryota</taxon>
        <taxon>Viridiplantae</taxon>
        <taxon>Streptophyta</taxon>
        <taxon>Embryophyta</taxon>
        <taxon>Tracheophyta</taxon>
        <taxon>Spermatophyta</taxon>
        <taxon>Magnoliopsida</taxon>
        <taxon>eudicotyledons</taxon>
        <taxon>Gunneridae</taxon>
        <taxon>Pentapetalae</taxon>
        <taxon>asterids</taxon>
        <taxon>campanulids</taxon>
        <taxon>Asterales</taxon>
        <taxon>Asteraceae</taxon>
        <taxon>Asteroideae</taxon>
        <taxon>Heliantheae alliance</taxon>
        <taxon>Heliantheae</taxon>
        <taxon>Helianthus</taxon>
    </lineage>
</organism>
<comment type="caution">
    <text evidence="2">The sequence shown here is derived from an EMBL/GenBank/DDBJ whole genome shotgun (WGS) entry which is preliminary data.</text>
</comment>
<gene>
    <name evidence="2" type="ORF">HanXRQr2_Chr06g0270441</name>
</gene>
<accession>A0A9K3NL17</accession>
<reference evidence="2" key="1">
    <citation type="journal article" date="2017" name="Nature">
        <title>The sunflower genome provides insights into oil metabolism, flowering and Asterid evolution.</title>
        <authorList>
            <person name="Badouin H."/>
            <person name="Gouzy J."/>
            <person name="Grassa C.J."/>
            <person name="Murat F."/>
            <person name="Staton S.E."/>
            <person name="Cottret L."/>
            <person name="Lelandais-Briere C."/>
            <person name="Owens G.L."/>
            <person name="Carrere S."/>
            <person name="Mayjonade B."/>
            <person name="Legrand L."/>
            <person name="Gill N."/>
            <person name="Kane N.C."/>
            <person name="Bowers J.E."/>
            <person name="Hubner S."/>
            <person name="Bellec A."/>
            <person name="Berard A."/>
            <person name="Berges H."/>
            <person name="Blanchet N."/>
            <person name="Boniface M.C."/>
            <person name="Brunel D."/>
            <person name="Catrice O."/>
            <person name="Chaidir N."/>
            <person name="Claudel C."/>
            <person name="Donnadieu C."/>
            <person name="Faraut T."/>
            <person name="Fievet G."/>
            <person name="Helmstetter N."/>
            <person name="King M."/>
            <person name="Knapp S.J."/>
            <person name="Lai Z."/>
            <person name="Le Paslier M.C."/>
            <person name="Lippi Y."/>
            <person name="Lorenzon L."/>
            <person name="Mandel J.R."/>
            <person name="Marage G."/>
            <person name="Marchand G."/>
            <person name="Marquand E."/>
            <person name="Bret-Mestries E."/>
            <person name="Morien E."/>
            <person name="Nambeesan S."/>
            <person name="Nguyen T."/>
            <person name="Pegot-Espagnet P."/>
            <person name="Pouilly N."/>
            <person name="Raftis F."/>
            <person name="Sallet E."/>
            <person name="Schiex T."/>
            <person name="Thomas J."/>
            <person name="Vandecasteele C."/>
            <person name="Vares D."/>
            <person name="Vear F."/>
            <person name="Vautrin S."/>
            <person name="Crespi M."/>
            <person name="Mangin B."/>
            <person name="Burke J.M."/>
            <person name="Salse J."/>
            <person name="Munos S."/>
            <person name="Vincourt P."/>
            <person name="Rieseberg L.H."/>
            <person name="Langlade N.B."/>
        </authorList>
    </citation>
    <scope>NUCLEOTIDE SEQUENCE</scope>
    <source>
        <tissue evidence="2">Leaves</tissue>
    </source>
</reference>
<evidence type="ECO:0000313" key="2">
    <source>
        <dbReference type="EMBL" id="KAF5803363.1"/>
    </source>
</evidence>
<protein>
    <submittedName>
        <fullName evidence="2">Uncharacterized protein</fullName>
    </submittedName>
</protein>
<feature type="compositionally biased region" description="Polar residues" evidence="1">
    <location>
        <begin position="1"/>
        <end position="21"/>
    </location>
</feature>
<sequence>MHASKSSLGNDIAKSFSQGGWESSVRVAGKAQSGWLGRLSQGG</sequence>
<reference evidence="2" key="2">
    <citation type="submission" date="2020-06" db="EMBL/GenBank/DDBJ databases">
        <title>Helianthus annuus Genome sequencing and assembly Release 2.</title>
        <authorList>
            <person name="Gouzy J."/>
            <person name="Langlade N."/>
            <person name="Munos S."/>
        </authorList>
    </citation>
    <scope>NUCLEOTIDE SEQUENCE</scope>
    <source>
        <tissue evidence="2">Leaves</tissue>
    </source>
</reference>
<feature type="region of interest" description="Disordered" evidence="1">
    <location>
        <begin position="1"/>
        <end position="22"/>
    </location>
</feature>
<dbReference type="EMBL" id="MNCJ02000321">
    <property type="protein sequence ID" value="KAF5803363.1"/>
    <property type="molecule type" value="Genomic_DNA"/>
</dbReference>
<keyword evidence="3" id="KW-1185">Reference proteome</keyword>
<dbReference type="Gramene" id="mRNA:HanXRQr2_Chr06g0270441">
    <property type="protein sequence ID" value="mRNA:HanXRQr2_Chr06g0270441"/>
    <property type="gene ID" value="HanXRQr2_Chr06g0270441"/>
</dbReference>
<evidence type="ECO:0000313" key="3">
    <source>
        <dbReference type="Proteomes" id="UP000215914"/>
    </source>
</evidence>
<name>A0A9K3NL17_HELAN</name>
<evidence type="ECO:0000256" key="1">
    <source>
        <dbReference type="SAM" id="MobiDB-lite"/>
    </source>
</evidence>
<dbReference type="Proteomes" id="UP000215914">
    <property type="component" value="Unassembled WGS sequence"/>
</dbReference>